<protein>
    <submittedName>
        <fullName evidence="4">DUF4157 domain-containing protein</fullName>
    </submittedName>
</protein>
<comment type="caution">
    <text evidence="4">The sequence shown here is derived from an EMBL/GenBank/DDBJ whole genome shotgun (WGS) entry which is preliminary data.</text>
</comment>
<name>A0A934WYE2_9BACT</name>
<evidence type="ECO:0000313" key="4">
    <source>
        <dbReference type="EMBL" id="MBK6265110.1"/>
    </source>
</evidence>
<reference evidence="4" key="1">
    <citation type="submission" date="2021-01" db="EMBL/GenBank/DDBJ databases">
        <title>Marivirga aurantiaca sp. nov., isolated from intertidal surface sediments.</title>
        <authorList>
            <person name="Zhang M."/>
        </authorList>
    </citation>
    <scope>NUCLEOTIDE SEQUENCE</scope>
    <source>
        <strain evidence="4">S37H4</strain>
    </source>
</reference>
<feature type="region of interest" description="Disordered" evidence="2">
    <location>
        <begin position="1"/>
        <end position="40"/>
    </location>
</feature>
<dbReference type="EMBL" id="JAEQBW010000003">
    <property type="protein sequence ID" value="MBK6265110.1"/>
    <property type="molecule type" value="Genomic_DNA"/>
</dbReference>
<dbReference type="Proteomes" id="UP000611723">
    <property type="component" value="Unassembled WGS sequence"/>
</dbReference>
<organism evidence="4 5">
    <name type="scientific">Marivirga aurantiaca</name>
    <dbReference type="NCBI Taxonomy" id="2802615"/>
    <lineage>
        <taxon>Bacteria</taxon>
        <taxon>Pseudomonadati</taxon>
        <taxon>Bacteroidota</taxon>
        <taxon>Cytophagia</taxon>
        <taxon>Cytophagales</taxon>
        <taxon>Marivirgaceae</taxon>
        <taxon>Marivirga</taxon>
    </lineage>
</organism>
<keyword evidence="5" id="KW-1185">Reference proteome</keyword>
<accession>A0A934WYE2</accession>
<dbReference type="InterPro" id="IPR025295">
    <property type="entry name" value="eCIS_core_dom"/>
</dbReference>
<sequence length="751" mass="85236">MKAQAEPTSDNNLSANRQTRVPHAVAQKQGKHEPAFQFEDNRPEAVAQRKLQEVANNSSQARQTAHLQVLAGSKNIQLKKKEEEELVQKKENKTGLPDNLKTGIENLSGYSMDDVKVHRNSDKPAQLNAHAYAQGTDIHLASGQEKHLPHEAWHVVQQKQGRVKPTTQLKGKVNINDDEGLEKEADVMGAKALQQASLPTQLKFQNEVSGAVASAPIQTKLIPNKLNVVGENHTESDKLRKDEQNFGKDVLGSKNYWTEAQFRMGKEPMISFFTDSREIADPFELRILHSLNFLKSQIQKDDTYMTAVEWKNQLTIYCSNLKEGSDGNELDKERKKYYTNVLAKTFDSWKKKEDDIVIKEIDQLLPQLAPFVAENRGIKADKLESDKGVSCERSLAMHNAANKEAASKSGLWKVGDSHAKDMSKLEDREYELTTERDFQSYLKLYLTTPGKENVKSSAVLAQQDEDIRKELIDDLTSLIGQVYYEGAEADAVIHAIKTRVKEKVVAEAILKSKDWERAQDYVTKKEKAEKEEAQLSSLELEVKEFEKKQTKEDDTDEKRREKGQLERRNEEIDLLKSILGTLMKEMDSFVVKAKKLTGEPELEDKYAAEAQEKRIASGIYSGLSSVIPLIEEANKQVVSAGYPKISINFLMVWEDLTKPIPKLEAVNKDAPWDAIENIEKLYDMLKKSPASIEKQNITDDVILTEVLKNSKAAKNLNNWRRNESTRKYDMKYGFDRIKLAELEKFLLSMKA</sequence>
<evidence type="ECO:0000256" key="2">
    <source>
        <dbReference type="SAM" id="MobiDB-lite"/>
    </source>
</evidence>
<evidence type="ECO:0000313" key="5">
    <source>
        <dbReference type="Proteomes" id="UP000611723"/>
    </source>
</evidence>
<feature type="compositionally biased region" description="Polar residues" evidence="2">
    <location>
        <begin position="1"/>
        <end position="19"/>
    </location>
</feature>
<dbReference type="Pfam" id="PF13699">
    <property type="entry name" value="eCIS_core"/>
    <property type="match status" value="1"/>
</dbReference>
<proteinExistence type="predicted"/>
<feature type="domain" description="eCIS core" evidence="3">
    <location>
        <begin position="96"/>
        <end position="161"/>
    </location>
</feature>
<feature type="compositionally biased region" description="Basic and acidic residues" evidence="2">
    <location>
        <begin position="30"/>
        <end position="40"/>
    </location>
</feature>
<evidence type="ECO:0000259" key="3">
    <source>
        <dbReference type="Pfam" id="PF13699"/>
    </source>
</evidence>
<keyword evidence="1" id="KW-0175">Coiled coil</keyword>
<feature type="coiled-coil region" evidence="1">
    <location>
        <begin position="521"/>
        <end position="568"/>
    </location>
</feature>
<dbReference type="RefSeq" id="WP_201430790.1">
    <property type="nucleotide sequence ID" value="NZ_JAEQBW010000003.1"/>
</dbReference>
<evidence type="ECO:0000256" key="1">
    <source>
        <dbReference type="SAM" id="Coils"/>
    </source>
</evidence>
<dbReference type="AlphaFoldDB" id="A0A934WYE2"/>
<gene>
    <name evidence="4" type="ORF">JKA74_08675</name>
</gene>